<proteinExistence type="predicted"/>
<sequence length="130" mass="13619">MLVCLLGVGVGRAGFGLQRNNGGGASSGSIMPGSSLPSASDASGRGGASSSDYGFDTAGRQAMEEKRAKMIISERQKMMMKEADQILQSAAELQASVSGSADPSREDTFRKAESIEKLARNVKDRMKGSR</sequence>
<reference evidence="3" key="2">
    <citation type="submission" date="2019-02" db="EMBL/GenBank/DDBJ databases">
        <title>Granulicella sibirica sp. nov., a psychrotolerant acidobacterium isolated from an organic soil layer in forested tundra, West Siberia.</title>
        <authorList>
            <person name="Oshkin I.Y."/>
            <person name="Kulichevskaya I.S."/>
            <person name="Rijpstra W.I.C."/>
            <person name="Sinninghe Damste J.S."/>
            <person name="Rakitin A.L."/>
            <person name="Ravin N.V."/>
            <person name="Dedysh S.N."/>
        </authorList>
    </citation>
    <scope>NUCLEOTIDE SEQUENCE [LARGE SCALE GENOMIC DNA]</scope>
    <source>
        <strain evidence="3">AF10</strain>
    </source>
</reference>
<protein>
    <submittedName>
        <fullName evidence="2">Uncharacterized protein</fullName>
    </submittedName>
</protein>
<name>A0A4Q0T090_9BACT</name>
<dbReference type="AlphaFoldDB" id="A0A4Q0T090"/>
<reference evidence="2 3" key="1">
    <citation type="submission" date="2018-11" db="EMBL/GenBank/DDBJ databases">
        <authorList>
            <person name="Mardanov A.V."/>
            <person name="Ravin N.V."/>
            <person name="Dedysh S.N."/>
        </authorList>
    </citation>
    <scope>NUCLEOTIDE SEQUENCE [LARGE SCALE GENOMIC DNA]</scope>
    <source>
        <strain evidence="2 3">AF10</strain>
    </source>
</reference>
<dbReference type="Proteomes" id="UP000289437">
    <property type="component" value="Unassembled WGS sequence"/>
</dbReference>
<dbReference type="EMBL" id="RDSM01000002">
    <property type="protein sequence ID" value="RXH56587.1"/>
    <property type="molecule type" value="Genomic_DNA"/>
</dbReference>
<comment type="caution">
    <text evidence="2">The sequence shown here is derived from an EMBL/GenBank/DDBJ whole genome shotgun (WGS) entry which is preliminary data.</text>
</comment>
<feature type="compositionally biased region" description="Basic and acidic residues" evidence="1">
    <location>
        <begin position="103"/>
        <end position="115"/>
    </location>
</feature>
<gene>
    <name evidence="2" type="ORF">GRAN_3444</name>
</gene>
<feature type="compositionally biased region" description="Low complexity" evidence="1">
    <location>
        <begin position="38"/>
        <end position="52"/>
    </location>
</feature>
<evidence type="ECO:0000313" key="3">
    <source>
        <dbReference type="Proteomes" id="UP000289437"/>
    </source>
</evidence>
<organism evidence="2 3">
    <name type="scientific">Granulicella sibirica</name>
    <dbReference type="NCBI Taxonomy" id="2479048"/>
    <lineage>
        <taxon>Bacteria</taxon>
        <taxon>Pseudomonadati</taxon>
        <taxon>Acidobacteriota</taxon>
        <taxon>Terriglobia</taxon>
        <taxon>Terriglobales</taxon>
        <taxon>Acidobacteriaceae</taxon>
        <taxon>Granulicella</taxon>
    </lineage>
</organism>
<accession>A0A4Q0T090</accession>
<evidence type="ECO:0000313" key="2">
    <source>
        <dbReference type="EMBL" id="RXH56587.1"/>
    </source>
</evidence>
<feature type="region of interest" description="Disordered" evidence="1">
    <location>
        <begin position="94"/>
        <end position="115"/>
    </location>
</feature>
<feature type="region of interest" description="Disordered" evidence="1">
    <location>
        <begin position="21"/>
        <end position="60"/>
    </location>
</feature>
<evidence type="ECO:0000256" key="1">
    <source>
        <dbReference type="SAM" id="MobiDB-lite"/>
    </source>
</evidence>
<keyword evidence="3" id="KW-1185">Reference proteome</keyword>